<reference evidence="3 4" key="1">
    <citation type="submission" date="2024-04" db="EMBL/GenBank/DDBJ databases">
        <authorList>
            <consortium name="Genoscope - CEA"/>
            <person name="William W."/>
        </authorList>
    </citation>
    <scope>NUCLEOTIDE SEQUENCE [LARGE SCALE GENOMIC DNA]</scope>
</reference>
<evidence type="ECO:0000256" key="1">
    <source>
        <dbReference type="ARBA" id="ARBA00023157"/>
    </source>
</evidence>
<dbReference type="GO" id="GO:0004252">
    <property type="term" value="F:serine-type endopeptidase activity"/>
    <property type="evidence" value="ECO:0007669"/>
    <property type="project" value="InterPro"/>
</dbReference>
<dbReference type="InterPro" id="IPR033116">
    <property type="entry name" value="TRYPSIN_SER"/>
</dbReference>
<protein>
    <recommendedName>
        <fullName evidence="2">Peptidase S1 domain-containing protein</fullName>
    </recommendedName>
</protein>
<keyword evidence="4" id="KW-1185">Reference proteome</keyword>
<proteinExistence type="predicted"/>
<feature type="domain" description="Peptidase S1" evidence="2">
    <location>
        <begin position="1"/>
        <end position="115"/>
    </location>
</feature>
<dbReference type="InterPro" id="IPR050430">
    <property type="entry name" value="Peptidase_S1"/>
</dbReference>
<dbReference type="PROSITE" id="PS00135">
    <property type="entry name" value="TRYPSIN_SER"/>
    <property type="match status" value="1"/>
</dbReference>
<comment type="caution">
    <text evidence="3">The sequence shown here is derived from an EMBL/GenBank/DDBJ whole genome shotgun (WGS) entry which is preliminary data.</text>
</comment>
<name>A0AAV2HI54_LYMST</name>
<dbReference type="InterPro" id="IPR001254">
    <property type="entry name" value="Trypsin_dom"/>
</dbReference>
<dbReference type="Pfam" id="PF00089">
    <property type="entry name" value="Trypsin"/>
    <property type="match status" value="1"/>
</dbReference>
<accession>A0AAV2HI54</accession>
<dbReference type="InterPro" id="IPR043504">
    <property type="entry name" value="Peptidase_S1_PA_chymotrypsin"/>
</dbReference>
<dbReference type="InterPro" id="IPR009003">
    <property type="entry name" value="Peptidase_S1_PA"/>
</dbReference>
<gene>
    <name evidence="3" type="ORF">GSLYS_00006244001</name>
</gene>
<organism evidence="3 4">
    <name type="scientific">Lymnaea stagnalis</name>
    <name type="common">Great pond snail</name>
    <name type="synonym">Helix stagnalis</name>
    <dbReference type="NCBI Taxonomy" id="6523"/>
    <lineage>
        <taxon>Eukaryota</taxon>
        <taxon>Metazoa</taxon>
        <taxon>Spiralia</taxon>
        <taxon>Lophotrochozoa</taxon>
        <taxon>Mollusca</taxon>
        <taxon>Gastropoda</taxon>
        <taxon>Heterobranchia</taxon>
        <taxon>Euthyneura</taxon>
        <taxon>Panpulmonata</taxon>
        <taxon>Hygrophila</taxon>
        <taxon>Lymnaeoidea</taxon>
        <taxon>Lymnaeidae</taxon>
        <taxon>Lymnaea</taxon>
    </lineage>
</organism>
<dbReference type="PANTHER" id="PTHR24276">
    <property type="entry name" value="POLYSERASE-RELATED"/>
    <property type="match status" value="1"/>
</dbReference>
<dbReference type="PANTHER" id="PTHR24276:SF98">
    <property type="entry name" value="FI18310P1-RELATED"/>
    <property type="match status" value="1"/>
</dbReference>
<evidence type="ECO:0000313" key="4">
    <source>
        <dbReference type="Proteomes" id="UP001497497"/>
    </source>
</evidence>
<sequence length="139" mass="15594">MCVMIGWGLIYGRQEHPHLMQAHIKKISVSECKNRVRPVGATITRNHICVFEDTDDPHESSTICDGDSGGPLMCGKNLEFVAGVVSWTDHSCSGKIPAVYTRVSQYLKWIAKTVPSSKDFVYTPQMEDVIDSFIKLIRH</sequence>
<evidence type="ECO:0000313" key="3">
    <source>
        <dbReference type="EMBL" id="CAL1532165.1"/>
    </source>
</evidence>
<dbReference type="AlphaFoldDB" id="A0AAV2HI54"/>
<dbReference type="GO" id="GO:0006508">
    <property type="term" value="P:proteolysis"/>
    <property type="evidence" value="ECO:0007669"/>
    <property type="project" value="InterPro"/>
</dbReference>
<dbReference type="Proteomes" id="UP001497497">
    <property type="component" value="Unassembled WGS sequence"/>
</dbReference>
<dbReference type="PROSITE" id="PS50240">
    <property type="entry name" value="TRYPSIN_DOM"/>
    <property type="match status" value="1"/>
</dbReference>
<keyword evidence="1" id="KW-1015">Disulfide bond</keyword>
<dbReference type="SUPFAM" id="SSF50494">
    <property type="entry name" value="Trypsin-like serine proteases"/>
    <property type="match status" value="1"/>
</dbReference>
<dbReference type="EMBL" id="CAXITT010000108">
    <property type="protein sequence ID" value="CAL1532165.1"/>
    <property type="molecule type" value="Genomic_DNA"/>
</dbReference>
<dbReference type="Gene3D" id="2.40.10.10">
    <property type="entry name" value="Trypsin-like serine proteases"/>
    <property type="match status" value="1"/>
</dbReference>
<evidence type="ECO:0000259" key="2">
    <source>
        <dbReference type="PROSITE" id="PS50240"/>
    </source>
</evidence>